<organism evidence="2 3">
    <name type="scientific">Hypocrea jecorina (strain ATCC 56765 / BCRC 32924 / NRRL 11460 / Rut C-30)</name>
    <name type="common">Trichoderma reesei</name>
    <dbReference type="NCBI Taxonomy" id="1344414"/>
    <lineage>
        <taxon>Eukaryota</taxon>
        <taxon>Fungi</taxon>
        <taxon>Dikarya</taxon>
        <taxon>Ascomycota</taxon>
        <taxon>Pezizomycotina</taxon>
        <taxon>Sordariomycetes</taxon>
        <taxon>Hypocreomycetidae</taxon>
        <taxon>Hypocreales</taxon>
        <taxon>Hypocreaceae</taxon>
        <taxon>Trichoderma</taxon>
    </lineage>
</organism>
<dbReference type="Pfam" id="PF20183">
    <property type="entry name" value="DUF6546"/>
    <property type="match status" value="1"/>
</dbReference>
<name>A0A024SN84_HYPJR</name>
<reference evidence="3" key="1">
    <citation type="journal article" date="2013" name="Ind. Biotechnol.">
        <title>Comparative genomics analysis of Trichoderma reesei strains.</title>
        <authorList>
            <person name="Koike H."/>
            <person name="Aerts A."/>
            <person name="LaButti K."/>
            <person name="Grigoriev I.V."/>
            <person name="Baker S.E."/>
        </authorList>
    </citation>
    <scope>NUCLEOTIDE SEQUENCE [LARGE SCALE GENOMIC DNA]</scope>
    <source>
        <strain evidence="3">ATCC 56765 / BCRC 32924 / NRRL 11460 / Rut C-30</strain>
    </source>
</reference>
<proteinExistence type="predicted"/>
<evidence type="ECO:0000259" key="1">
    <source>
        <dbReference type="Pfam" id="PF20183"/>
    </source>
</evidence>
<dbReference type="HOGENOM" id="CLU_023464_2_1_1"/>
<dbReference type="InterPro" id="IPR046676">
    <property type="entry name" value="DUF6546"/>
</dbReference>
<accession>A0A024SN84</accession>
<dbReference type="AlphaFoldDB" id="A0A024SN84"/>
<feature type="domain" description="DUF6546" evidence="1">
    <location>
        <begin position="262"/>
        <end position="460"/>
    </location>
</feature>
<sequence length="480" mass="54952">MFDWQRLPEELRLLVLEALARDPYSGSRRASLTNYALVCKTWQATFEKLNFQRLVLRQDDLDGVAMLPKRCRPYVTHVCLRIELNEYVPWAGGELGIFRPAIIRPERMEDIEANSEIIELAIGKLFHGLKAWEKWAKPDHRITLEISFHSPSDSRYVAKGIHARELDRGLPSTSGLRREGAADRIFGGYVHIQFHQQLPRLNMVNRFIMQRHTRRQPTSFTMHQLLSRFPDLEELVFEPWQQFLDTSQDRADAGYVKFLKGSLPKGLKHLTFFEDHDEERTNLSLADGVPARAPNLYVSAALAQRSLRLETLGASFLVDASDFFRSSKPEWTWPNLRSLTLTSQHLESTRSSYEINDMLKLAAQVALAMPKLETVEIWNGGPGHAAVFRYSGKKGGATLEWIGTWDLFIDSEAVDAWEMVAHKSHGWRMLGLEKHLIEGPHDIRSHGDAIQLLKTKERVLSPQSLDEVQFEAKDGCLCFP</sequence>
<dbReference type="KEGG" id="trr:M419DRAFT_126443"/>
<dbReference type="EMBL" id="KI911139">
    <property type="protein sequence ID" value="ETS07015.1"/>
    <property type="molecule type" value="Genomic_DNA"/>
</dbReference>
<evidence type="ECO:0000313" key="2">
    <source>
        <dbReference type="EMBL" id="ETS07015.1"/>
    </source>
</evidence>
<evidence type="ECO:0000313" key="3">
    <source>
        <dbReference type="Proteomes" id="UP000024376"/>
    </source>
</evidence>
<gene>
    <name evidence="2" type="ORF">M419DRAFT_126443</name>
</gene>
<protein>
    <recommendedName>
        <fullName evidence="1">DUF6546 domain-containing protein</fullName>
    </recommendedName>
</protein>
<dbReference type="OrthoDB" id="4688861at2759"/>
<dbReference type="Proteomes" id="UP000024376">
    <property type="component" value="Unassembled WGS sequence"/>
</dbReference>